<dbReference type="PANTHER" id="PTHR30445:SF8">
    <property type="entry name" value="K(+)_H(+) ANTIPORTER SUBUNIT KHTT"/>
    <property type="match status" value="1"/>
</dbReference>
<dbReference type="Gene3D" id="3.30.70.1450">
    <property type="entry name" value="Regulator of K+ conductance, C-terminal domain"/>
    <property type="match status" value="2"/>
</dbReference>
<feature type="domain" description="RCK C-terminal" evidence="1">
    <location>
        <begin position="302"/>
        <end position="388"/>
    </location>
</feature>
<dbReference type="EMBL" id="LQMQ01000028">
    <property type="protein sequence ID" value="KUO41090.1"/>
    <property type="molecule type" value="Genomic_DNA"/>
</dbReference>
<dbReference type="PROSITE" id="PS51202">
    <property type="entry name" value="RCK_C"/>
    <property type="match status" value="2"/>
</dbReference>
<dbReference type="Gene3D" id="1.20.58.220">
    <property type="entry name" value="Phosphate transport system protein phou homolog 2, domain 2"/>
    <property type="match status" value="2"/>
</dbReference>
<dbReference type="AlphaFoldDB" id="A0A147JXA5"/>
<dbReference type="SUPFAM" id="SSF116726">
    <property type="entry name" value="TrkA C-terminal domain-like"/>
    <property type="match status" value="2"/>
</dbReference>
<organism evidence="2 3">
    <name type="scientific">Hadarchaeum yellowstonense</name>
    <dbReference type="NCBI Taxonomy" id="1776334"/>
    <lineage>
        <taxon>Archaea</taxon>
        <taxon>Methanobacteriati</taxon>
        <taxon>Candidatus Hadarchaeota</taxon>
        <taxon>Candidatus Hadarchaeia</taxon>
        <taxon>Candidatus Hadarchaeales</taxon>
        <taxon>Candidatus Hadarchaeaceae</taxon>
        <taxon>Candidatus Hadarchaeum</taxon>
    </lineage>
</organism>
<comment type="caution">
    <text evidence="2">The sequence shown here is derived from an EMBL/GenBank/DDBJ whole genome shotgun (WGS) entry which is preliminary data.</text>
</comment>
<dbReference type="Proteomes" id="UP000074294">
    <property type="component" value="Unassembled WGS sequence"/>
</dbReference>
<dbReference type="Pfam" id="PF01895">
    <property type="entry name" value="PhoU"/>
    <property type="match status" value="2"/>
</dbReference>
<dbReference type="InterPro" id="IPR036721">
    <property type="entry name" value="RCK_C_sf"/>
</dbReference>
<proteinExistence type="predicted"/>
<evidence type="ECO:0000313" key="3">
    <source>
        <dbReference type="Proteomes" id="UP000074294"/>
    </source>
</evidence>
<dbReference type="GO" id="GO:0008324">
    <property type="term" value="F:monoatomic cation transmembrane transporter activity"/>
    <property type="evidence" value="ECO:0007669"/>
    <property type="project" value="InterPro"/>
</dbReference>
<dbReference type="InterPro" id="IPR026022">
    <property type="entry name" value="PhoU_dom"/>
</dbReference>
<gene>
    <name evidence="2" type="ORF">APZ16_05775</name>
</gene>
<dbReference type="PANTHER" id="PTHR30445">
    <property type="entry name" value="K(+)_H(+) ANTIPORTER SUBUNIT KHTT"/>
    <property type="match status" value="1"/>
</dbReference>
<dbReference type="InterPro" id="IPR038078">
    <property type="entry name" value="PhoU-like_sf"/>
</dbReference>
<dbReference type="Pfam" id="PF02080">
    <property type="entry name" value="TrkA_C"/>
    <property type="match status" value="2"/>
</dbReference>
<dbReference type="InterPro" id="IPR006037">
    <property type="entry name" value="RCK_C"/>
</dbReference>
<dbReference type="STRING" id="1776334.APZ16_05775"/>
<reference evidence="2 3" key="1">
    <citation type="journal article" date="2016" name="Nat. Microbiol.">
        <title>Genomic inference of the metabolism of cosmopolitan subsurface Archaea, Hadesarchaea.</title>
        <authorList>
            <person name="Baker B.J."/>
            <person name="Saw J.H."/>
            <person name="Lind A.E."/>
            <person name="Lazar C.S."/>
            <person name="Hinrichs K.-U."/>
            <person name="Teske A.P."/>
            <person name="Ettema T.J."/>
        </authorList>
    </citation>
    <scope>NUCLEOTIDE SEQUENCE [LARGE SCALE GENOMIC DNA]</scope>
</reference>
<feature type="domain" description="RCK C-terminal" evidence="1">
    <location>
        <begin position="106"/>
        <end position="192"/>
    </location>
</feature>
<name>A0A147JXA5_HADYE</name>
<evidence type="ECO:0000313" key="2">
    <source>
        <dbReference type="EMBL" id="KUO41090.1"/>
    </source>
</evidence>
<evidence type="ECO:0000259" key="1">
    <source>
        <dbReference type="PROSITE" id="PS51202"/>
    </source>
</evidence>
<dbReference type="GO" id="GO:0006813">
    <property type="term" value="P:potassium ion transport"/>
    <property type="evidence" value="ECO:0007669"/>
    <property type="project" value="InterPro"/>
</dbReference>
<dbReference type="InterPro" id="IPR050144">
    <property type="entry name" value="AAE_transporter"/>
</dbReference>
<sequence length="397" mass="44064">MQPPEYKPRSVRELLTEMKDTSDLIVDLAYAALLYESKELAELVHRLESKMDELMYTIRIMAAVAARNVKEAQKITGILQVASAAEAISNATGDMADLISMKIGIHPVIKDALRAADEKIVKLKISPGSNLDGKSLRELRLPSSIGVWVLAIKRKNEWMAPVAKDALLLAEDELVVKGPLYGIRIIHEMAGTPMEPFTIGTRLKKLRNELAKMRDLSDIAVDLAYSSLMLGSTEVAEEVREIEEAFNKFNYRAWLDTLKIAAEEKKNITELNSILQLARSMESITDAADSIVDVVIRKIELHPVFAKAISESLEKICRVKILPGSRFVDKTLEKLNLWGTVGVYVLVIKRGNKHIITPGGNVKLRANDIVIVRGSFEGIEKFQKEACSVCELSGATK</sequence>
<protein>
    <recommendedName>
        <fullName evidence="1">RCK C-terminal domain-containing protein</fullName>
    </recommendedName>
</protein>
<dbReference type="SUPFAM" id="SSF109755">
    <property type="entry name" value="PhoU-like"/>
    <property type="match status" value="2"/>
</dbReference>
<accession>A0A147JXA5</accession>